<dbReference type="InterPro" id="IPR006140">
    <property type="entry name" value="D-isomer_DH_NAD-bd"/>
</dbReference>
<gene>
    <name evidence="6" type="ORF">B5D82_11195</name>
</gene>
<dbReference type="PANTHER" id="PTHR43333">
    <property type="entry name" value="2-HACID_DH_C DOMAIN-CONTAINING PROTEIN"/>
    <property type="match status" value="1"/>
</dbReference>
<dbReference type="Pfam" id="PF00389">
    <property type="entry name" value="2-Hacid_dh"/>
    <property type="match status" value="1"/>
</dbReference>
<accession>A0A222G8Q4</accession>
<dbReference type="KEGG" id="cber:B5D82_11195"/>
<evidence type="ECO:0000256" key="1">
    <source>
        <dbReference type="ARBA" id="ARBA00023002"/>
    </source>
</evidence>
<dbReference type="AlphaFoldDB" id="A0A222G8Q4"/>
<keyword evidence="2" id="KW-0520">NAD</keyword>
<evidence type="ECO:0000313" key="7">
    <source>
        <dbReference type="Proteomes" id="UP000202259"/>
    </source>
</evidence>
<dbReference type="SUPFAM" id="SSF51735">
    <property type="entry name" value="NAD(P)-binding Rossmann-fold domains"/>
    <property type="match status" value="1"/>
</dbReference>
<dbReference type="PANTHER" id="PTHR43333:SF1">
    <property type="entry name" value="D-ISOMER SPECIFIC 2-HYDROXYACID DEHYDROGENASE NAD-BINDING DOMAIN-CONTAINING PROTEIN"/>
    <property type="match status" value="1"/>
</dbReference>
<evidence type="ECO:0000259" key="4">
    <source>
        <dbReference type="Pfam" id="PF00389"/>
    </source>
</evidence>
<dbReference type="GO" id="GO:0016616">
    <property type="term" value="F:oxidoreductase activity, acting on the CH-OH group of donors, NAD or NADP as acceptor"/>
    <property type="evidence" value="ECO:0007669"/>
    <property type="project" value="InterPro"/>
</dbReference>
<dbReference type="EMBL" id="CP020465">
    <property type="protein sequence ID" value="ASP48276.1"/>
    <property type="molecule type" value="Genomic_DNA"/>
</dbReference>
<comment type="similarity">
    <text evidence="3">Belongs to the D-isomer specific 2-hydroxyacid dehydrogenase family.</text>
</comment>
<dbReference type="InterPro" id="IPR036291">
    <property type="entry name" value="NAD(P)-bd_dom_sf"/>
</dbReference>
<evidence type="ECO:0000259" key="5">
    <source>
        <dbReference type="Pfam" id="PF02826"/>
    </source>
</evidence>
<organism evidence="6 7">
    <name type="scientific">Cognaticolwellia beringensis</name>
    <dbReference type="NCBI Taxonomy" id="1967665"/>
    <lineage>
        <taxon>Bacteria</taxon>
        <taxon>Pseudomonadati</taxon>
        <taxon>Pseudomonadota</taxon>
        <taxon>Gammaproteobacteria</taxon>
        <taxon>Alteromonadales</taxon>
        <taxon>Colwelliaceae</taxon>
        <taxon>Cognaticolwellia</taxon>
    </lineage>
</organism>
<protein>
    <recommendedName>
        <fullName evidence="8">D-isomer specific 2-hydroxyacid dehydrogenase NAD-binding domain-containing protein</fullName>
    </recommendedName>
</protein>
<dbReference type="GO" id="GO:0051287">
    <property type="term" value="F:NAD binding"/>
    <property type="evidence" value="ECO:0007669"/>
    <property type="project" value="InterPro"/>
</dbReference>
<evidence type="ECO:0000256" key="3">
    <source>
        <dbReference type="RuleBase" id="RU003719"/>
    </source>
</evidence>
<sequence length="344" mass="37782">MIQAFASAYAISKFIKPFIYLNNNKLRSNMRLALHFDFPGLQDSLLKLLPELEIILLPSAPDSVLPADLSADILLTSSHLFKSNLEQVLAQCEGLKWVHVFGTGIDNFPLQLIKDRVLTCGRGASSVPIAEWTIAMMLSFEKRLPESWIESPPQDWFAAPKLGTLANKTLGIIGFGTIGQEIAKRALAFDMRVLAKVRSFRASPMKGVELIQDLKEVLQQADHLVLALPATPESQHLINAQTLAQTKQGVHIVNVARASILDQEALKSFLDSGHVAQASLDVITPEPLTAGHWAYTHPQVFLSPHISWNSPEMMGSLMNSFIVNLTAFANNEPLTGVVDVKAGY</sequence>
<keyword evidence="7" id="KW-1185">Reference proteome</keyword>
<name>A0A222G8Q4_9GAMM</name>
<feature type="domain" description="D-isomer specific 2-hydroxyacid dehydrogenase catalytic" evidence="4">
    <location>
        <begin position="72"/>
        <end position="338"/>
    </location>
</feature>
<feature type="domain" description="D-isomer specific 2-hydroxyacid dehydrogenase NAD-binding" evidence="5">
    <location>
        <begin position="134"/>
        <end position="307"/>
    </location>
</feature>
<dbReference type="Gene3D" id="3.40.50.720">
    <property type="entry name" value="NAD(P)-binding Rossmann-like Domain"/>
    <property type="match status" value="2"/>
</dbReference>
<dbReference type="Pfam" id="PF02826">
    <property type="entry name" value="2-Hacid_dh_C"/>
    <property type="match status" value="1"/>
</dbReference>
<dbReference type="InterPro" id="IPR006139">
    <property type="entry name" value="D-isomer_2_OHA_DH_cat_dom"/>
</dbReference>
<dbReference type="Proteomes" id="UP000202259">
    <property type="component" value="Chromosome"/>
</dbReference>
<evidence type="ECO:0000256" key="2">
    <source>
        <dbReference type="ARBA" id="ARBA00023027"/>
    </source>
</evidence>
<evidence type="ECO:0000313" key="6">
    <source>
        <dbReference type="EMBL" id="ASP48276.1"/>
    </source>
</evidence>
<proteinExistence type="inferred from homology"/>
<dbReference type="SUPFAM" id="SSF52283">
    <property type="entry name" value="Formate/glycerate dehydrogenase catalytic domain-like"/>
    <property type="match status" value="1"/>
</dbReference>
<keyword evidence="1 3" id="KW-0560">Oxidoreductase</keyword>
<evidence type="ECO:0008006" key="8">
    <source>
        <dbReference type="Google" id="ProtNLM"/>
    </source>
</evidence>
<reference evidence="6 7" key="1">
    <citation type="submission" date="2017-08" db="EMBL/GenBank/DDBJ databases">
        <title>Complete genome of Colwellia sp. NB097-1, a psychrophile bacterium ioslated from Bering Sea.</title>
        <authorList>
            <person name="Chen X."/>
        </authorList>
    </citation>
    <scope>NUCLEOTIDE SEQUENCE [LARGE SCALE GENOMIC DNA]</scope>
    <source>
        <strain evidence="6 7">NB097-1</strain>
    </source>
</reference>